<dbReference type="PRINTS" id="PR00723">
    <property type="entry name" value="SUBTILISIN"/>
</dbReference>
<feature type="transmembrane region" description="Helical" evidence="12">
    <location>
        <begin position="389"/>
        <end position="411"/>
    </location>
</feature>
<evidence type="ECO:0000256" key="2">
    <source>
        <dbReference type="ARBA" id="ARBA00011073"/>
    </source>
</evidence>
<dbReference type="InterPro" id="IPR022398">
    <property type="entry name" value="Peptidase_S8_His-AS"/>
</dbReference>
<keyword evidence="6 10" id="KW-0378">Hydrolase</keyword>
<feature type="region of interest" description="Disordered" evidence="11">
    <location>
        <begin position="362"/>
        <end position="381"/>
    </location>
</feature>
<dbReference type="InterPro" id="IPR023827">
    <property type="entry name" value="Peptidase_S8_Asp-AS"/>
</dbReference>
<dbReference type="AlphaFoldDB" id="A0A939T8U3"/>
<accession>A0A939T8U3</accession>
<evidence type="ECO:0000256" key="3">
    <source>
        <dbReference type="ARBA" id="ARBA00022475"/>
    </source>
</evidence>
<evidence type="ECO:0000256" key="6">
    <source>
        <dbReference type="ARBA" id="ARBA00022801"/>
    </source>
</evidence>
<keyword evidence="9 12" id="KW-0472">Membrane</keyword>
<keyword evidence="3" id="KW-1003">Cell membrane</keyword>
<keyword evidence="13" id="KW-0732">Signal</keyword>
<dbReference type="GO" id="GO:0006508">
    <property type="term" value="P:proteolysis"/>
    <property type="evidence" value="ECO:0007669"/>
    <property type="project" value="UniProtKB-KW"/>
</dbReference>
<evidence type="ECO:0000313" key="16">
    <source>
        <dbReference type="Proteomes" id="UP000669179"/>
    </source>
</evidence>
<keyword evidence="8 12" id="KW-1133">Transmembrane helix</keyword>
<dbReference type="InterPro" id="IPR036852">
    <property type="entry name" value="Peptidase_S8/S53_dom_sf"/>
</dbReference>
<evidence type="ECO:0000256" key="4">
    <source>
        <dbReference type="ARBA" id="ARBA00022670"/>
    </source>
</evidence>
<feature type="active site" description="Charge relay system" evidence="10">
    <location>
        <position position="108"/>
    </location>
</feature>
<keyword evidence="7 10" id="KW-0720">Serine protease</keyword>
<comment type="subcellular location">
    <subcellularLocation>
        <location evidence="1">Cell membrane</location>
        <topology evidence="1">Single-pass membrane protein</topology>
    </subcellularLocation>
</comment>
<dbReference type="RefSeq" id="WP_208254871.1">
    <property type="nucleotide sequence ID" value="NZ_JAGEOJ010000003.1"/>
</dbReference>
<feature type="region of interest" description="Disordered" evidence="11">
    <location>
        <begin position="41"/>
        <end position="81"/>
    </location>
</feature>
<dbReference type="InterPro" id="IPR015500">
    <property type="entry name" value="Peptidase_S8_subtilisin-rel"/>
</dbReference>
<evidence type="ECO:0000313" key="15">
    <source>
        <dbReference type="EMBL" id="MBO2447280.1"/>
    </source>
</evidence>
<reference evidence="15" key="1">
    <citation type="submission" date="2021-03" db="EMBL/GenBank/DDBJ databases">
        <authorList>
            <person name="Kanchanasin P."/>
            <person name="Saeng-In P."/>
            <person name="Phongsopitanun W."/>
            <person name="Yuki M."/>
            <person name="Kudo T."/>
            <person name="Ohkuma M."/>
            <person name="Tanasupawat S."/>
        </authorList>
    </citation>
    <scope>NUCLEOTIDE SEQUENCE</scope>
    <source>
        <strain evidence="15">GKU 128</strain>
    </source>
</reference>
<proteinExistence type="inferred from homology"/>
<comment type="caution">
    <text evidence="15">The sequence shown here is derived from an EMBL/GenBank/DDBJ whole genome shotgun (WGS) entry which is preliminary data.</text>
</comment>
<evidence type="ECO:0000256" key="1">
    <source>
        <dbReference type="ARBA" id="ARBA00004162"/>
    </source>
</evidence>
<dbReference type="Pfam" id="PF00082">
    <property type="entry name" value="Peptidase_S8"/>
    <property type="match status" value="1"/>
</dbReference>
<evidence type="ECO:0000256" key="13">
    <source>
        <dbReference type="SAM" id="SignalP"/>
    </source>
</evidence>
<keyword evidence="5 12" id="KW-0812">Transmembrane</keyword>
<dbReference type="Proteomes" id="UP000669179">
    <property type="component" value="Unassembled WGS sequence"/>
</dbReference>
<dbReference type="GO" id="GO:0004252">
    <property type="term" value="F:serine-type endopeptidase activity"/>
    <property type="evidence" value="ECO:0007669"/>
    <property type="project" value="UniProtKB-UniRule"/>
</dbReference>
<evidence type="ECO:0000256" key="11">
    <source>
        <dbReference type="SAM" id="MobiDB-lite"/>
    </source>
</evidence>
<comment type="similarity">
    <text evidence="2 10">Belongs to the peptidase S8 family.</text>
</comment>
<keyword evidence="16" id="KW-1185">Reference proteome</keyword>
<dbReference type="GO" id="GO:0005886">
    <property type="term" value="C:plasma membrane"/>
    <property type="evidence" value="ECO:0007669"/>
    <property type="project" value="UniProtKB-SubCell"/>
</dbReference>
<dbReference type="Gene3D" id="3.40.50.200">
    <property type="entry name" value="Peptidase S8/S53 domain"/>
    <property type="match status" value="1"/>
</dbReference>
<organism evidence="15 16">
    <name type="scientific">Actinomadura barringtoniae</name>
    <dbReference type="NCBI Taxonomy" id="1427535"/>
    <lineage>
        <taxon>Bacteria</taxon>
        <taxon>Bacillati</taxon>
        <taxon>Actinomycetota</taxon>
        <taxon>Actinomycetes</taxon>
        <taxon>Streptosporangiales</taxon>
        <taxon>Thermomonosporaceae</taxon>
        <taxon>Actinomadura</taxon>
    </lineage>
</organism>
<feature type="compositionally biased region" description="Pro residues" evidence="11">
    <location>
        <begin position="48"/>
        <end position="61"/>
    </location>
</feature>
<feature type="domain" description="Peptidase S8/S53" evidence="14">
    <location>
        <begin position="99"/>
        <end position="338"/>
    </location>
</feature>
<dbReference type="SUPFAM" id="SSF52743">
    <property type="entry name" value="Subtilisin-like"/>
    <property type="match status" value="1"/>
</dbReference>
<evidence type="ECO:0000256" key="7">
    <source>
        <dbReference type="ARBA" id="ARBA00022825"/>
    </source>
</evidence>
<protein>
    <submittedName>
        <fullName evidence="15">Type VII secretion-associated serine protease mycosin</fullName>
    </submittedName>
</protein>
<dbReference type="InterPro" id="IPR000209">
    <property type="entry name" value="Peptidase_S8/S53_dom"/>
</dbReference>
<feature type="signal peptide" evidence="13">
    <location>
        <begin position="1"/>
        <end position="31"/>
    </location>
</feature>
<gene>
    <name evidence="15" type="primary">mycP</name>
    <name evidence="15" type="ORF">J4573_09305</name>
</gene>
<feature type="compositionally biased region" description="Gly residues" evidence="11">
    <location>
        <begin position="440"/>
        <end position="449"/>
    </location>
</feature>
<evidence type="ECO:0000256" key="10">
    <source>
        <dbReference type="PROSITE-ProRule" id="PRU01240"/>
    </source>
</evidence>
<evidence type="ECO:0000256" key="9">
    <source>
        <dbReference type="ARBA" id="ARBA00023136"/>
    </source>
</evidence>
<evidence type="ECO:0000256" key="12">
    <source>
        <dbReference type="SAM" id="Phobius"/>
    </source>
</evidence>
<feature type="active site" description="Charge relay system" evidence="10">
    <location>
        <position position="141"/>
    </location>
</feature>
<dbReference type="PANTHER" id="PTHR43806">
    <property type="entry name" value="PEPTIDASE S8"/>
    <property type="match status" value="1"/>
</dbReference>
<feature type="region of interest" description="Disordered" evidence="11">
    <location>
        <begin position="429"/>
        <end position="449"/>
    </location>
</feature>
<dbReference type="InterPro" id="IPR050131">
    <property type="entry name" value="Peptidase_S8_subtilisin-like"/>
</dbReference>
<evidence type="ECO:0000256" key="5">
    <source>
        <dbReference type="ARBA" id="ARBA00022692"/>
    </source>
</evidence>
<dbReference type="PROSITE" id="PS00137">
    <property type="entry name" value="SUBTILASE_HIS"/>
    <property type="match status" value="1"/>
</dbReference>
<feature type="active site" description="Charge relay system" evidence="10">
    <location>
        <position position="303"/>
    </location>
</feature>
<dbReference type="PROSITE" id="PS51892">
    <property type="entry name" value="SUBTILASE"/>
    <property type="match status" value="1"/>
</dbReference>
<dbReference type="PROSITE" id="PS00136">
    <property type="entry name" value="SUBTILASE_ASP"/>
    <property type="match status" value="1"/>
</dbReference>
<dbReference type="PANTHER" id="PTHR43806:SF11">
    <property type="entry name" value="CEREVISIN-RELATED"/>
    <property type="match status" value="1"/>
</dbReference>
<sequence>MRTAGLATACGCAALTSLAIFGSAVPGVASASSSASTFGAAQADSRPYAPPTPKQSSPPPAAQSDQSCQPETKPEHAPTDESWAQKRLGFERVWPLTQGQGVTVAVIDSGVQPDHPMLAGRVPPGQFIDLTHTGKRDCAGHGTQIASLIGGRNMIDRRIPLSGVAPASRLLIIKLQNQDAPNNNDGALLPAAIHKAVDGGARVINMSLKVKNTPELLEAVHFAQKRNVVLVAAGGNQEIPEGENGKAYPASYPGVISVASLDRDGARAESSTLLSKVDVAAPGKDVYAATMQGGYDLAAQGTSYAAAFVSGVAALVISRHPDLSADQVVHRIVITADGNVGDFTGRGMVDPMQAVTAVLPEENGPASAPPAAPARFAAPAPSDHRTRNLAVAVTGGALGLAGLAAVAGVVLPMGRRRGWRAGRVTFPLRQPEEEVESVGPDGGTIGSRS</sequence>
<keyword evidence="4 10" id="KW-0645">Protease</keyword>
<dbReference type="NCBIfam" id="TIGR03921">
    <property type="entry name" value="T7SS_mycosin"/>
    <property type="match status" value="1"/>
</dbReference>
<evidence type="ECO:0000256" key="8">
    <source>
        <dbReference type="ARBA" id="ARBA00022989"/>
    </source>
</evidence>
<dbReference type="EMBL" id="JAGEOJ010000003">
    <property type="protein sequence ID" value="MBO2447280.1"/>
    <property type="molecule type" value="Genomic_DNA"/>
</dbReference>
<name>A0A939T8U3_9ACTN</name>
<dbReference type="InterPro" id="IPR023834">
    <property type="entry name" value="T7SS_pept_S8A_mycosin"/>
</dbReference>
<feature type="chain" id="PRO_5036884350" evidence="13">
    <location>
        <begin position="32"/>
        <end position="449"/>
    </location>
</feature>
<evidence type="ECO:0000259" key="14">
    <source>
        <dbReference type="Pfam" id="PF00082"/>
    </source>
</evidence>